<evidence type="ECO:0000259" key="1">
    <source>
        <dbReference type="Pfam" id="PF01261"/>
    </source>
</evidence>
<keyword evidence="2" id="KW-0413">Isomerase</keyword>
<dbReference type="EMBL" id="JAKLWS010000009">
    <property type="protein sequence ID" value="MCG2588700.1"/>
    <property type="molecule type" value="Genomic_DNA"/>
</dbReference>
<dbReference type="Pfam" id="PF01261">
    <property type="entry name" value="AP_endonuc_2"/>
    <property type="match status" value="1"/>
</dbReference>
<proteinExistence type="predicted"/>
<reference evidence="2" key="1">
    <citation type="submission" date="2022-01" db="EMBL/GenBank/DDBJ databases">
        <authorList>
            <person name="Wang Y."/>
        </authorList>
    </citation>
    <scope>NUCLEOTIDE SEQUENCE</scope>
    <source>
        <strain evidence="2">WB101</strain>
    </source>
</reference>
<dbReference type="RefSeq" id="WP_237853541.1">
    <property type="nucleotide sequence ID" value="NZ_JAKLWS010000009.1"/>
</dbReference>
<comment type="caution">
    <text evidence="2">The sequence shown here is derived from an EMBL/GenBank/DDBJ whole genome shotgun (WGS) entry which is preliminary data.</text>
</comment>
<sequence>MDRKKFLKSLGAVTLGGVTAAGLPLSSIAQKRNMSDHMFFDISLAQWSLNRSYFGPSREVGKGEIDPLYFARHARQRYDIGAIEYVNQFYFGKAEDQQYLNELKNVADNEGVESVLIMCDGEGNLGDPDSADRQQAVENHYKWVNMASFLGCHAIRVNAASQGTYEEQMERAADGLRSLTEYADDEGISVVVENHGGLSSNADWLVGTIEMVDHPNCGTLPDFGNFRISEDEMYDYYEGTEKLMEHAKGVSAKTYDFDEEGNETTLDVMRLMRIVKDAGYTGYVGIEYEGNRLSEDEGIKATKALLEKVGAELTD</sequence>
<dbReference type="SUPFAM" id="SSF51658">
    <property type="entry name" value="Xylose isomerase-like"/>
    <property type="match status" value="1"/>
</dbReference>
<evidence type="ECO:0000313" key="3">
    <source>
        <dbReference type="Proteomes" id="UP001165366"/>
    </source>
</evidence>
<dbReference type="GO" id="GO:0016853">
    <property type="term" value="F:isomerase activity"/>
    <property type="evidence" value="ECO:0007669"/>
    <property type="project" value="UniProtKB-KW"/>
</dbReference>
<name>A0ABS9KCW4_9BACT</name>
<keyword evidence="3" id="KW-1185">Reference proteome</keyword>
<dbReference type="PANTHER" id="PTHR12110">
    <property type="entry name" value="HYDROXYPYRUVATE ISOMERASE"/>
    <property type="match status" value="1"/>
</dbReference>
<feature type="domain" description="Xylose isomerase-like TIM barrel" evidence="1">
    <location>
        <begin position="82"/>
        <end position="306"/>
    </location>
</feature>
<gene>
    <name evidence="2" type="ORF">L6773_08995</name>
</gene>
<dbReference type="Gene3D" id="3.20.20.150">
    <property type="entry name" value="Divalent-metal-dependent TIM barrel enzymes"/>
    <property type="match status" value="1"/>
</dbReference>
<dbReference type="InterPro" id="IPR036237">
    <property type="entry name" value="Xyl_isomerase-like_sf"/>
</dbReference>
<reference evidence="2" key="2">
    <citation type="submission" date="2024-05" db="EMBL/GenBank/DDBJ databases">
        <title>Rhodohalobacter halophilus gen. nov., sp. nov., a moderately halophilic member of the family Balneolaceae.</title>
        <authorList>
            <person name="Xia J."/>
        </authorList>
    </citation>
    <scope>NUCLEOTIDE SEQUENCE</scope>
    <source>
        <strain evidence="2">WB101</strain>
    </source>
</reference>
<dbReference type="Proteomes" id="UP001165366">
    <property type="component" value="Unassembled WGS sequence"/>
</dbReference>
<dbReference type="InterPro" id="IPR050312">
    <property type="entry name" value="IolE/XylAMocC-like"/>
</dbReference>
<dbReference type="InterPro" id="IPR013022">
    <property type="entry name" value="Xyl_isomerase-like_TIM-brl"/>
</dbReference>
<dbReference type="PANTHER" id="PTHR12110:SF53">
    <property type="entry name" value="BLR5974 PROTEIN"/>
    <property type="match status" value="1"/>
</dbReference>
<evidence type="ECO:0000313" key="2">
    <source>
        <dbReference type="EMBL" id="MCG2588700.1"/>
    </source>
</evidence>
<accession>A0ABS9KCW4</accession>
<protein>
    <submittedName>
        <fullName evidence="2">Sugar phosphate isomerase/epimerase</fullName>
    </submittedName>
</protein>
<organism evidence="2 3">
    <name type="scientific">Rhodohalobacter sulfatireducens</name>
    <dbReference type="NCBI Taxonomy" id="2911366"/>
    <lineage>
        <taxon>Bacteria</taxon>
        <taxon>Pseudomonadati</taxon>
        <taxon>Balneolota</taxon>
        <taxon>Balneolia</taxon>
        <taxon>Balneolales</taxon>
        <taxon>Balneolaceae</taxon>
        <taxon>Rhodohalobacter</taxon>
    </lineage>
</organism>